<evidence type="ECO:0000313" key="2">
    <source>
        <dbReference type="Proteomes" id="UP000076532"/>
    </source>
</evidence>
<sequence length="195" mass="21458">MSAIQASSLYFTLPGQEVGLVAYKEMQPNPELIRLRSLAQRTHDASALASFIERSKPSLAINIFDVLSWICEQVASDHVKLNLSCLFAQSLLRCIEAINTHAGRGRAGFLEMFSNAITNPGNIWICVQDVHKRVVNDVNLETSARLLTARTNLTVLNLLATLPTFDITPGTTAILVQMAHLEMRAGSAEITEEHD</sequence>
<dbReference type="AlphaFoldDB" id="A0A167SN89"/>
<organism evidence="1 2">
    <name type="scientific">Athelia psychrophila</name>
    <dbReference type="NCBI Taxonomy" id="1759441"/>
    <lineage>
        <taxon>Eukaryota</taxon>
        <taxon>Fungi</taxon>
        <taxon>Dikarya</taxon>
        <taxon>Basidiomycota</taxon>
        <taxon>Agaricomycotina</taxon>
        <taxon>Agaricomycetes</taxon>
        <taxon>Agaricomycetidae</taxon>
        <taxon>Atheliales</taxon>
        <taxon>Atheliaceae</taxon>
        <taxon>Athelia</taxon>
    </lineage>
</organism>
<dbReference type="Proteomes" id="UP000076532">
    <property type="component" value="Unassembled WGS sequence"/>
</dbReference>
<dbReference type="EMBL" id="KV419024">
    <property type="protein sequence ID" value="KZP02087.1"/>
    <property type="molecule type" value="Genomic_DNA"/>
</dbReference>
<evidence type="ECO:0000313" key="1">
    <source>
        <dbReference type="EMBL" id="KZP02087.1"/>
    </source>
</evidence>
<feature type="non-terminal residue" evidence="1">
    <location>
        <position position="195"/>
    </location>
</feature>
<accession>A0A167SN89</accession>
<reference evidence="1 2" key="1">
    <citation type="journal article" date="2016" name="Mol. Biol. Evol.">
        <title>Comparative Genomics of Early-Diverging Mushroom-Forming Fungi Provides Insights into the Origins of Lignocellulose Decay Capabilities.</title>
        <authorList>
            <person name="Nagy L.G."/>
            <person name="Riley R."/>
            <person name="Tritt A."/>
            <person name="Adam C."/>
            <person name="Daum C."/>
            <person name="Floudas D."/>
            <person name="Sun H."/>
            <person name="Yadav J.S."/>
            <person name="Pangilinan J."/>
            <person name="Larsson K.H."/>
            <person name="Matsuura K."/>
            <person name="Barry K."/>
            <person name="Labutti K."/>
            <person name="Kuo R."/>
            <person name="Ohm R.A."/>
            <person name="Bhattacharya S.S."/>
            <person name="Shirouzu T."/>
            <person name="Yoshinaga Y."/>
            <person name="Martin F.M."/>
            <person name="Grigoriev I.V."/>
            <person name="Hibbett D.S."/>
        </authorList>
    </citation>
    <scope>NUCLEOTIDE SEQUENCE [LARGE SCALE GENOMIC DNA]</scope>
    <source>
        <strain evidence="1 2">CBS 109695</strain>
    </source>
</reference>
<gene>
    <name evidence="1" type="ORF">FIBSPDRAFT_1056098</name>
</gene>
<keyword evidence="2" id="KW-1185">Reference proteome</keyword>
<proteinExistence type="predicted"/>
<protein>
    <submittedName>
        <fullName evidence="1">Uncharacterized protein</fullName>
    </submittedName>
</protein>
<name>A0A167SN89_9AGAM</name>